<accession>A0A6J7GMW0</accession>
<feature type="domain" description="Tetrapyrrole methylase" evidence="7">
    <location>
        <begin position="59"/>
        <end position="253"/>
    </location>
</feature>
<gene>
    <name evidence="8" type="ORF">UFOPK3564_01152</name>
</gene>
<dbReference type="Gene3D" id="3.30.950.10">
    <property type="entry name" value="Methyltransferase, Cobalt-precorrin-4 Transmethylase, Domain 2"/>
    <property type="match status" value="1"/>
</dbReference>
<proteinExistence type="inferred from homology"/>
<dbReference type="InterPro" id="IPR008189">
    <property type="entry name" value="rRNA_ssu_MeTfrase_I"/>
</dbReference>
<keyword evidence="2" id="KW-0698">rRNA processing</keyword>
<evidence type="ECO:0000256" key="4">
    <source>
        <dbReference type="ARBA" id="ARBA00022679"/>
    </source>
</evidence>
<dbReference type="Gene3D" id="3.40.1010.10">
    <property type="entry name" value="Cobalt-precorrin-4 Transmethylase, Domain 1"/>
    <property type="match status" value="1"/>
</dbReference>
<dbReference type="PROSITE" id="PS01296">
    <property type="entry name" value="RSMI"/>
    <property type="match status" value="1"/>
</dbReference>
<dbReference type="GO" id="GO:0008168">
    <property type="term" value="F:methyltransferase activity"/>
    <property type="evidence" value="ECO:0007669"/>
    <property type="project" value="UniProtKB-KW"/>
</dbReference>
<dbReference type="InterPro" id="IPR018063">
    <property type="entry name" value="SAM_MeTrfase_RsmI_CS"/>
</dbReference>
<dbReference type="InterPro" id="IPR035996">
    <property type="entry name" value="4pyrrol_Methylase_sf"/>
</dbReference>
<dbReference type="PANTHER" id="PTHR46111:SF1">
    <property type="entry name" value="RIBOSOMAL RNA SMALL SUBUNIT METHYLTRANSFERASE I"/>
    <property type="match status" value="1"/>
</dbReference>
<protein>
    <submittedName>
        <fullName evidence="8">Unannotated protein</fullName>
    </submittedName>
</protein>
<organism evidence="8">
    <name type="scientific">freshwater metagenome</name>
    <dbReference type="NCBI Taxonomy" id="449393"/>
    <lineage>
        <taxon>unclassified sequences</taxon>
        <taxon>metagenomes</taxon>
        <taxon>ecological metagenomes</taxon>
    </lineage>
</organism>
<dbReference type="InterPro" id="IPR000878">
    <property type="entry name" value="4pyrrol_Mease"/>
</dbReference>
<dbReference type="EMBL" id="CAFBMK010000050">
    <property type="protein sequence ID" value="CAB4909797.1"/>
    <property type="molecule type" value="Genomic_DNA"/>
</dbReference>
<keyword evidence="3" id="KW-0489">Methyltransferase</keyword>
<dbReference type="GO" id="GO:0006364">
    <property type="term" value="P:rRNA processing"/>
    <property type="evidence" value="ECO:0007669"/>
    <property type="project" value="UniProtKB-KW"/>
</dbReference>
<dbReference type="AlphaFoldDB" id="A0A6J7GMW0"/>
<evidence type="ECO:0000256" key="1">
    <source>
        <dbReference type="ARBA" id="ARBA00022490"/>
    </source>
</evidence>
<dbReference type="PANTHER" id="PTHR46111">
    <property type="entry name" value="RIBOSOMAL RNA SMALL SUBUNIT METHYLTRANSFERASE I"/>
    <property type="match status" value="1"/>
</dbReference>
<dbReference type="SUPFAM" id="SSF53790">
    <property type="entry name" value="Tetrapyrrole methylase"/>
    <property type="match status" value="1"/>
</dbReference>
<feature type="compositionally biased region" description="Low complexity" evidence="6">
    <location>
        <begin position="24"/>
        <end position="35"/>
    </location>
</feature>
<keyword evidence="4" id="KW-0808">Transferase</keyword>
<reference evidence="8" key="1">
    <citation type="submission" date="2020-05" db="EMBL/GenBank/DDBJ databases">
        <authorList>
            <person name="Chiriac C."/>
            <person name="Salcher M."/>
            <person name="Ghai R."/>
            <person name="Kavagutti S V."/>
        </authorList>
    </citation>
    <scope>NUCLEOTIDE SEQUENCE</scope>
</reference>
<dbReference type="InterPro" id="IPR014776">
    <property type="entry name" value="4pyrrole_Mease_sub2"/>
</dbReference>
<name>A0A6J7GMW0_9ZZZZ</name>
<dbReference type="GO" id="GO:0032259">
    <property type="term" value="P:methylation"/>
    <property type="evidence" value="ECO:0007669"/>
    <property type="project" value="UniProtKB-KW"/>
</dbReference>
<evidence type="ECO:0000256" key="6">
    <source>
        <dbReference type="SAM" id="MobiDB-lite"/>
    </source>
</evidence>
<keyword evidence="1" id="KW-0963">Cytoplasm</keyword>
<keyword evidence="5" id="KW-0949">S-adenosyl-L-methionine</keyword>
<evidence type="ECO:0000256" key="3">
    <source>
        <dbReference type="ARBA" id="ARBA00022603"/>
    </source>
</evidence>
<evidence type="ECO:0000313" key="8">
    <source>
        <dbReference type="EMBL" id="CAB4909797.1"/>
    </source>
</evidence>
<feature type="region of interest" description="Disordered" evidence="6">
    <location>
        <begin position="1"/>
        <end position="35"/>
    </location>
</feature>
<dbReference type="Pfam" id="PF00590">
    <property type="entry name" value="TP_methylase"/>
    <property type="match status" value="1"/>
</dbReference>
<dbReference type="PIRSF" id="PIRSF005917">
    <property type="entry name" value="MTase_YraL"/>
    <property type="match status" value="1"/>
</dbReference>
<dbReference type="NCBIfam" id="TIGR00096">
    <property type="entry name" value="16S rRNA (cytidine(1402)-2'-O)-methyltransferase"/>
    <property type="match status" value="1"/>
</dbReference>
<evidence type="ECO:0000256" key="2">
    <source>
        <dbReference type="ARBA" id="ARBA00022552"/>
    </source>
</evidence>
<dbReference type="CDD" id="cd11648">
    <property type="entry name" value="RsmI"/>
    <property type="match status" value="1"/>
</dbReference>
<evidence type="ECO:0000259" key="7">
    <source>
        <dbReference type="Pfam" id="PF00590"/>
    </source>
</evidence>
<evidence type="ECO:0000256" key="5">
    <source>
        <dbReference type="ARBA" id="ARBA00022691"/>
    </source>
</evidence>
<dbReference type="InterPro" id="IPR014777">
    <property type="entry name" value="4pyrrole_Mease_sub1"/>
</dbReference>
<sequence>MSTPETAGTTDGPEDGDERGPQDAGGTDDAATDATDATTTIDATAAEDDAATDGRVGRLVVCATPIGNLEDVTARVLRTLAEAAVVACEDTRHTRRLLDRHGIRQRTVSLHEHNEAERSGELLDRVRAGEVVALVSDAGMPVVSDPGGRLVAAARDAGLPVEVLPGASAPVTAIATAGIVADRWRFVGFLPRRGDDVVALLAHPETSVAFESPNRLVATLRALEAVDPARLVAVCRELTKLHEEVVRGAVAEVADRFAQSGVRGEVTLVVAGVPEAEADDADRAVALDAVAALVDAGARAKSAARVVAGLTGQSANELYRALHERD</sequence>
<dbReference type="HAMAP" id="MF_01877">
    <property type="entry name" value="16SrRNA_methyltr_I"/>
    <property type="match status" value="1"/>
</dbReference>
<dbReference type="FunFam" id="3.40.1010.10:FF:000007">
    <property type="entry name" value="Ribosomal RNA small subunit methyltransferase I"/>
    <property type="match status" value="1"/>
</dbReference>